<feature type="compositionally biased region" description="Polar residues" evidence="1">
    <location>
        <begin position="140"/>
        <end position="156"/>
    </location>
</feature>
<comment type="caution">
    <text evidence="2">The sequence shown here is derived from an EMBL/GenBank/DDBJ whole genome shotgun (WGS) entry which is preliminary data.</text>
</comment>
<dbReference type="VEuPathDB" id="TriTrypDB:LpyrH10_28_0240"/>
<dbReference type="EMBL" id="LGTL01000028">
    <property type="protein sequence ID" value="KPA74657.1"/>
    <property type="molecule type" value="Genomic_DNA"/>
</dbReference>
<name>A0A0M9FRQ9_LEPPY</name>
<dbReference type="AlphaFoldDB" id="A0A0M9FRQ9"/>
<evidence type="ECO:0000313" key="3">
    <source>
        <dbReference type="Proteomes" id="UP000037923"/>
    </source>
</evidence>
<dbReference type="RefSeq" id="XP_015653097.1">
    <property type="nucleotide sequence ID" value="XM_015808206.1"/>
</dbReference>
<feature type="region of interest" description="Disordered" evidence="1">
    <location>
        <begin position="203"/>
        <end position="225"/>
    </location>
</feature>
<feature type="compositionally biased region" description="Polar residues" evidence="1">
    <location>
        <begin position="310"/>
        <end position="321"/>
    </location>
</feature>
<accession>A0A0M9FRQ9</accession>
<feature type="region of interest" description="Disordered" evidence="1">
    <location>
        <begin position="1"/>
        <end position="50"/>
    </location>
</feature>
<feature type="compositionally biased region" description="Polar residues" evidence="1">
    <location>
        <begin position="260"/>
        <end position="270"/>
    </location>
</feature>
<proteinExistence type="predicted"/>
<feature type="region of interest" description="Disordered" evidence="1">
    <location>
        <begin position="135"/>
        <end position="189"/>
    </location>
</feature>
<feature type="compositionally biased region" description="Basic and acidic residues" evidence="1">
    <location>
        <begin position="65"/>
        <end position="74"/>
    </location>
</feature>
<reference evidence="2 3" key="1">
    <citation type="submission" date="2015-07" db="EMBL/GenBank/DDBJ databases">
        <title>High-quality genome of monoxenous trypanosomatid Leptomonas pyrrhocoris.</title>
        <authorList>
            <person name="Flegontov P."/>
            <person name="Butenko A."/>
            <person name="Firsov S."/>
            <person name="Vlcek C."/>
            <person name="Logacheva M.D."/>
            <person name="Field M."/>
            <person name="Filatov D."/>
            <person name="Flegontova O."/>
            <person name="Gerasimov E."/>
            <person name="Jackson A.P."/>
            <person name="Kelly S."/>
            <person name="Opperdoes F."/>
            <person name="O'Reilly A."/>
            <person name="Votypka J."/>
            <person name="Yurchenko V."/>
            <person name="Lukes J."/>
        </authorList>
    </citation>
    <scope>NUCLEOTIDE SEQUENCE [LARGE SCALE GENOMIC DNA]</scope>
    <source>
        <strain evidence="2">H10</strain>
    </source>
</reference>
<dbReference type="GeneID" id="26909274"/>
<keyword evidence="3" id="KW-1185">Reference proteome</keyword>
<dbReference type="Proteomes" id="UP000037923">
    <property type="component" value="Unassembled WGS sequence"/>
</dbReference>
<evidence type="ECO:0000256" key="1">
    <source>
        <dbReference type="SAM" id="MobiDB-lite"/>
    </source>
</evidence>
<gene>
    <name evidence="2" type="ORF">ABB37_08991</name>
</gene>
<sequence length="518" mass="57386">MRRTPLRPAGARQGASLSSPRENTYRKPPNDGNAKKHSGRRTARNTYADLDQMYLLPENSTAHTKISDETPKPRTRHLPEEFFTEDNSNIAVKNLPKTAQPETSAAEESILKKWEAWSTQMSTQLALENAVSATPLARSSPRNGSFHNVSQSSIHSISKLRPASARSLSPAIESGRRSASRCSSRSRQSSLVSTVVEPFKVGDRMTASAERKRHRPQSTKGSRELLFRRALGLEDDKSDIQNVSTSVQSRRAAPAPSPLITLSTASSSPRQPAELHRSLPSEVNKENVDPDHSQQATKDSRRELEKPGTKGSTEAAASSTVLHKDLATQEASLLRLSELRETENQREEWVKKSIALLESNDQHFAESVEGQTVPTKAESHEAPSPVTRQLVPELMEDKWHLPVGKAAQMICGRVVVQTIDNCPVPSIGYRESRKRHVADEGDGNSPNDDTAHHWVEWPIDRASVTVLFVDHHVDDDQLSAYGVEVSSRDECASEVLPDWNESRRRFAPAPLEDSICPQ</sequence>
<organism evidence="2 3">
    <name type="scientific">Leptomonas pyrrhocoris</name>
    <name type="common">Firebug parasite</name>
    <dbReference type="NCBI Taxonomy" id="157538"/>
    <lineage>
        <taxon>Eukaryota</taxon>
        <taxon>Discoba</taxon>
        <taxon>Euglenozoa</taxon>
        <taxon>Kinetoplastea</taxon>
        <taxon>Metakinetoplastina</taxon>
        <taxon>Trypanosomatida</taxon>
        <taxon>Trypanosomatidae</taxon>
        <taxon>Leishmaniinae</taxon>
        <taxon>Leptomonas</taxon>
    </lineage>
</organism>
<feature type="compositionally biased region" description="Basic and acidic residues" evidence="1">
    <location>
        <begin position="273"/>
        <end position="308"/>
    </location>
</feature>
<dbReference type="OrthoDB" id="10450435at2759"/>
<feature type="region of interest" description="Disordered" evidence="1">
    <location>
        <begin position="55"/>
        <end position="74"/>
    </location>
</feature>
<evidence type="ECO:0000313" key="2">
    <source>
        <dbReference type="EMBL" id="KPA74657.1"/>
    </source>
</evidence>
<dbReference type="EMBL" id="LGTL01000028">
    <property type="protein sequence ID" value="KPA74658.1"/>
    <property type="molecule type" value="Genomic_DNA"/>
</dbReference>
<feature type="region of interest" description="Disordered" evidence="1">
    <location>
        <begin position="242"/>
        <end position="322"/>
    </location>
</feature>
<feature type="compositionally biased region" description="Low complexity" evidence="1">
    <location>
        <begin position="180"/>
        <end position="189"/>
    </location>
</feature>
<dbReference type="OMA" id="FRDECAP"/>
<protein>
    <submittedName>
        <fullName evidence="2">Uncharacterized protein</fullName>
    </submittedName>
</protein>
<dbReference type="RefSeq" id="XP_015653096.1">
    <property type="nucleotide sequence ID" value="XM_015808205.1"/>
</dbReference>